<proteinExistence type="predicted"/>
<comment type="caution">
    <text evidence="1">The sequence shown here is derived from an EMBL/GenBank/DDBJ whole genome shotgun (WGS) entry which is preliminary data.</text>
</comment>
<dbReference type="Proteomes" id="UP000829447">
    <property type="component" value="Linkage Group LG15"/>
</dbReference>
<reference evidence="1 2" key="1">
    <citation type="journal article" date="2022" name="bioRxiv">
        <title>An ancient truncated duplication of the anti-Mullerian hormone receptor type 2 gene is a potential conserved master sex determinant in the Pangasiidae catfish family.</title>
        <authorList>
            <person name="Wen M."/>
            <person name="Pan Q."/>
            <person name="Jouanno E."/>
            <person name="Montfort J."/>
            <person name="Zahm M."/>
            <person name="Cabau C."/>
            <person name="Klopp C."/>
            <person name="Iampietro C."/>
            <person name="Roques C."/>
            <person name="Bouchez O."/>
            <person name="Castinel A."/>
            <person name="Donnadieu C."/>
            <person name="Parrinello H."/>
            <person name="Poncet C."/>
            <person name="Belmonte E."/>
            <person name="Gautier V."/>
            <person name="Avarre J.-C."/>
            <person name="Dugue R."/>
            <person name="Gustiano R."/>
            <person name="Ha T.T.T."/>
            <person name="Campet M."/>
            <person name="Sriphairoj K."/>
            <person name="Ribolli J."/>
            <person name="de Almeida F.L."/>
            <person name="Desvignes T."/>
            <person name="Postlethwait J.H."/>
            <person name="Bucao C.F."/>
            <person name="Robinson-Rechavi M."/>
            <person name="Bobe J."/>
            <person name="Herpin A."/>
            <person name="Guiguen Y."/>
        </authorList>
    </citation>
    <scope>NUCLEOTIDE SEQUENCE [LARGE SCALE GENOMIC DNA]</scope>
    <source>
        <strain evidence="1">YG-Dec2019</strain>
    </source>
</reference>
<evidence type="ECO:0000313" key="1">
    <source>
        <dbReference type="EMBL" id="MCI4386720.1"/>
    </source>
</evidence>
<name>A0ACC5X6G5_PANGG</name>
<organism evidence="1 2">
    <name type="scientific">Pangasianodon gigas</name>
    <name type="common">Mekong giant catfish</name>
    <name type="synonym">Pangasius gigas</name>
    <dbReference type="NCBI Taxonomy" id="30993"/>
    <lineage>
        <taxon>Eukaryota</taxon>
        <taxon>Metazoa</taxon>
        <taxon>Chordata</taxon>
        <taxon>Craniata</taxon>
        <taxon>Vertebrata</taxon>
        <taxon>Euteleostomi</taxon>
        <taxon>Actinopterygii</taxon>
        <taxon>Neopterygii</taxon>
        <taxon>Teleostei</taxon>
        <taxon>Ostariophysi</taxon>
        <taxon>Siluriformes</taxon>
        <taxon>Pangasiidae</taxon>
        <taxon>Pangasianodon</taxon>
    </lineage>
</organism>
<gene>
    <name evidence="1" type="ORF">PGIGA_G00065850</name>
</gene>
<keyword evidence="2" id="KW-1185">Reference proteome</keyword>
<dbReference type="EMBL" id="CM040468">
    <property type="protein sequence ID" value="MCI4386720.1"/>
    <property type="molecule type" value="Genomic_DNA"/>
</dbReference>
<accession>A0ACC5X6G5</accession>
<protein>
    <submittedName>
        <fullName evidence="1">Uncharacterized protein</fullName>
    </submittedName>
</protein>
<evidence type="ECO:0000313" key="2">
    <source>
        <dbReference type="Proteomes" id="UP000829447"/>
    </source>
</evidence>
<sequence length="609" mass="67900">MLKWSLNRKMEFTRLNTSTKSDNADGGWHMVIAPRSAEKSSDQQDQLDGEFCRSLPRAHFLRPGCFRAAAERGAFSPDSHDLCFKGEWLQDQCSWDSKSSTSVACSCSPHPLAQPGFYSPKIPRSKHCGPSTELKNKNTKEYCAHTLPLPRTKLAVFKQSALSCRPQGIKTSVVVKPRLMRAAISPTLPDSTPINPIQQQTYDQEFQHFKDQEIQTQCFSSLQQCSLNLTSTEISKNQERLWNHCDQAQSTKKQSFFSVKKWAQDPHVFNNSFTLPQSPSSPDHLNLQRDSKLTGYCKLSVYNGACYSSHTPTDGSNSASTSQSHGRGTQNNSKQKNSQESSEVGNYSISNNNKRQVDTKSKNVFGQPRVIATLRSGFTPQPVHKTTVVEDLKKLILMDEVADSPTQTSRNATECLQVSSSPEPLMFSSPVLTRRPVPRPTHLSLQADPTVSQAQCGLSDTLVWDQDVRLDQEPLNLTNTPSKLDWNSLVNAAEAYEAQEMANLLSGESRDLQSGTSPEPHSPHLPHALTEAPDDNVFTDFPDQLSHLEAVLMRLSTDLLKEKKDKVALLAEVLKLRMSNEQLKEESLSANAQLHKICQMFSINPESVE</sequence>